<sequence>FNISKTSTSNISKTSTPTCTHTNTLIICKTNKKIKTFTFFSSDVMASSSNFIIRFPKNVHDSSVFNL</sequence>
<accession>A0A0B6YYW0</accession>
<proteinExistence type="predicted"/>
<gene>
    <name evidence="1" type="primary">ORF42478</name>
</gene>
<feature type="non-terminal residue" evidence="1">
    <location>
        <position position="1"/>
    </location>
</feature>
<protein>
    <submittedName>
        <fullName evidence="1">Uncharacterized protein</fullName>
    </submittedName>
</protein>
<evidence type="ECO:0000313" key="1">
    <source>
        <dbReference type="EMBL" id="CEK61514.1"/>
    </source>
</evidence>
<reference evidence="1" key="1">
    <citation type="submission" date="2014-12" db="EMBL/GenBank/DDBJ databases">
        <title>Insight into the proteome of Arion vulgaris.</title>
        <authorList>
            <person name="Aradska J."/>
            <person name="Bulat T."/>
            <person name="Smidak R."/>
            <person name="Sarate P."/>
            <person name="Gangsoo J."/>
            <person name="Sialana F."/>
            <person name="Bilban M."/>
            <person name="Lubec G."/>
        </authorList>
    </citation>
    <scope>NUCLEOTIDE SEQUENCE</scope>
    <source>
        <tissue evidence="1">Skin</tissue>
    </source>
</reference>
<dbReference type="EMBL" id="HACG01014649">
    <property type="protein sequence ID" value="CEK61514.1"/>
    <property type="molecule type" value="Transcribed_RNA"/>
</dbReference>
<dbReference type="AlphaFoldDB" id="A0A0B6YYW0"/>
<organism evidence="1">
    <name type="scientific">Arion vulgaris</name>
    <dbReference type="NCBI Taxonomy" id="1028688"/>
    <lineage>
        <taxon>Eukaryota</taxon>
        <taxon>Metazoa</taxon>
        <taxon>Spiralia</taxon>
        <taxon>Lophotrochozoa</taxon>
        <taxon>Mollusca</taxon>
        <taxon>Gastropoda</taxon>
        <taxon>Heterobranchia</taxon>
        <taxon>Euthyneura</taxon>
        <taxon>Panpulmonata</taxon>
        <taxon>Eupulmonata</taxon>
        <taxon>Stylommatophora</taxon>
        <taxon>Helicina</taxon>
        <taxon>Arionoidea</taxon>
        <taxon>Arionidae</taxon>
        <taxon>Arion</taxon>
    </lineage>
</organism>
<name>A0A0B6YYW0_9EUPU</name>